<dbReference type="GO" id="GO:0005525">
    <property type="term" value="F:GTP binding"/>
    <property type="evidence" value="ECO:0007669"/>
    <property type="project" value="UniProtKB-KW"/>
</dbReference>
<protein>
    <submittedName>
        <fullName evidence="7">P-loop containing nucleoside triphosphate hydrolase protein</fullName>
    </submittedName>
</protein>
<dbReference type="SUPFAM" id="SSF52540">
    <property type="entry name" value="P-loop containing nucleoside triphosphate hydrolases"/>
    <property type="match status" value="1"/>
</dbReference>
<dbReference type="GO" id="GO:0046872">
    <property type="term" value="F:metal ion binding"/>
    <property type="evidence" value="ECO:0007669"/>
    <property type="project" value="UniProtKB-KW"/>
</dbReference>
<feature type="compositionally biased region" description="Basic and acidic residues" evidence="5">
    <location>
        <begin position="52"/>
        <end position="74"/>
    </location>
</feature>
<comment type="caution">
    <text evidence="7">The sequence shown here is derived from an EMBL/GenBank/DDBJ whole genome shotgun (WGS) entry which is preliminary data.</text>
</comment>
<dbReference type="Proteomes" id="UP000777438">
    <property type="component" value="Unassembled WGS sequence"/>
</dbReference>
<accession>A0A9P8W270</accession>
<keyword evidence="1" id="KW-0479">Metal-binding</keyword>
<proteinExistence type="predicted"/>
<dbReference type="PANTHER" id="PTHR46498:SF1">
    <property type="entry name" value="GTP-BINDING PROTEIN 8"/>
    <property type="match status" value="1"/>
</dbReference>
<feature type="region of interest" description="Disordered" evidence="5">
    <location>
        <begin position="37"/>
        <end position="109"/>
    </location>
</feature>
<dbReference type="InterPro" id="IPR052279">
    <property type="entry name" value="EngB_GTPase"/>
</dbReference>
<dbReference type="PROSITE" id="PS51706">
    <property type="entry name" value="G_ENGB"/>
    <property type="match status" value="1"/>
</dbReference>
<dbReference type="GO" id="GO:0016787">
    <property type="term" value="F:hydrolase activity"/>
    <property type="evidence" value="ECO:0007669"/>
    <property type="project" value="UniProtKB-KW"/>
</dbReference>
<feature type="domain" description="EngB-type G" evidence="6">
    <location>
        <begin position="169"/>
        <end position="354"/>
    </location>
</feature>
<evidence type="ECO:0000256" key="1">
    <source>
        <dbReference type="ARBA" id="ARBA00022723"/>
    </source>
</evidence>
<evidence type="ECO:0000256" key="2">
    <source>
        <dbReference type="ARBA" id="ARBA00022741"/>
    </source>
</evidence>
<dbReference type="GO" id="GO:0005739">
    <property type="term" value="C:mitochondrion"/>
    <property type="evidence" value="ECO:0007669"/>
    <property type="project" value="TreeGrafter"/>
</dbReference>
<keyword evidence="7" id="KW-0378">Hydrolase</keyword>
<evidence type="ECO:0000256" key="4">
    <source>
        <dbReference type="ARBA" id="ARBA00023134"/>
    </source>
</evidence>
<dbReference type="OrthoDB" id="391988at2759"/>
<dbReference type="Pfam" id="PF01926">
    <property type="entry name" value="MMR_HSR1"/>
    <property type="match status" value="1"/>
</dbReference>
<dbReference type="InterPro" id="IPR027417">
    <property type="entry name" value="P-loop_NTPase"/>
</dbReference>
<reference evidence="7 8" key="1">
    <citation type="journal article" date="2021" name="Nat. Commun.">
        <title>Genetic determinants of endophytism in the Arabidopsis root mycobiome.</title>
        <authorList>
            <person name="Mesny F."/>
            <person name="Miyauchi S."/>
            <person name="Thiergart T."/>
            <person name="Pickel B."/>
            <person name="Atanasova L."/>
            <person name="Karlsson M."/>
            <person name="Huettel B."/>
            <person name="Barry K.W."/>
            <person name="Haridas S."/>
            <person name="Chen C."/>
            <person name="Bauer D."/>
            <person name="Andreopoulos W."/>
            <person name="Pangilinan J."/>
            <person name="LaButti K."/>
            <person name="Riley R."/>
            <person name="Lipzen A."/>
            <person name="Clum A."/>
            <person name="Drula E."/>
            <person name="Henrissat B."/>
            <person name="Kohler A."/>
            <person name="Grigoriev I.V."/>
            <person name="Martin F.M."/>
            <person name="Hacquard S."/>
        </authorList>
    </citation>
    <scope>NUCLEOTIDE SEQUENCE [LARGE SCALE GENOMIC DNA]</scope>
    <source>
        <strain evidence="7 8">MPI-CAGE-CH-0241</strain>
    </source>
</reference>
<evidence type="ECO:0000313" key="7">
    <source>
        <dbReference type="EMBL" id="KAH6887537.1"/>
    </source>
</evidence>
<name>A0A9P8W270_9HYPO</name>
<evidence type="ECO:0000256" key="5">
    <source>
        <dbReference type="SAM" id="MobiDB-lite"/>
    </source>
</evidence>
<keyword evidence="3" id="KW-0460">Magnesium</keyword>
<organism evidence="7 8">
    <name type="scientific">Thelonectria olida</name>
    <dbReference type="NCBI Taxonomy" id="1576542"/>
    <lineage>
        <taxon>Eukaryota</taxon>
        <taxon>Fungi</taxon>
        <taxon>Dikarya</taxon>
        <taxon>Ascomycota</taxon>
        <taxon>Pezizomycotina</taxon>
        <taxon>Sordariomycetes</taxon>
        <taxon>Hypocreomycetidae</taxon>
        <taxon>Hypocreales</taxon>
        <taxon>Nectriaceae</taxon>
        <taxon>Thelonectria</taxon>
    </lineage>
</organism>
<evidence type="ECO:0000259" key="6">
    <source>
        <dbReference type="PROSITE" id="PS51706"/>
    </source>
</evidence>
<dbReference type="AlphaFoldDB" id="A0A9P8W270"/>
<keyword evidence="4" id="KW-0342">GTP-binding</keyword>
<evidence type="ECO:0000313" key="8">
    <source>
        <dbReference type="Proteomes" id="UP000777438"/>
    </source>
</evidence>
<keyword evidence="2" id="KW-0547">Nucleotide-binding</keyword>
<dbReference type="InterPro" id="IPR006073">
    <property type="entry name" value="GTP-bd"/>
</dbReference>
<dbReference type="PANTHER" id="PTHR46498">
    <property type="entry name" value="GTP-BINDING PROTEIN 8"/>
    <property type="match status" value="1"/>
</dbReference>
<sequence length="408" mass="44760">MLTRQVSRRVAGALLETRCQRCKTFFSTSTVLGPRMRYGARTSGQDVSDPQAWKDVERSEPRSTRKGKPLEVSKDTIPPPTPSIEARPEKKSPSKPPKRVKGVSTRGLKPYQQSLYQQESICYQKDSDLPVEVTKTDKPPIAAAAKFFEERCRLLYSAETLKHHAQNDHVPEIVVLGASNAGKSSFLNALVGSTDVARVSHRPGKTTTMNAYGIGPRPKIAKDLIRKGDMPPKHSLVLMDTPGYGFKSQSDWGKTILQYLRVRKMLRGAVLLLPADKKLQDTDRWMLQTLASAKTRTLVVLTKVDKAGDEWLAACKTLATVVQEEMLAVNTSAASTWREGSDRAADVYATAANMGISTKLGNGGGLGGVRLAILEMAGFALGERVEQQPETKAYSGTIVSFDDIVWKT</sequence>
<keyword evidence="8" id="KW-1185">Reference proteome</keyword>
<dbReference type="Gene3D" id="3.40.50.300">
    <property type="entry name" value="P-loop containing nucleotide triphosphate hydrolases"/>
    <property type="match status" value="1"/>
</dbReference>
<dbReference type="EMBL" id="JAGPYM010000014">
    <property type="protein sequence ID" value="KAH6887537.1"/>
    <property type="molecule type" value="Genomic_DNA"/>
</dbReference>
<dbReference type="InterPro" id="IPR030393">
    <property type="entry name" value="G_ENGB_dom"/>
</dbReference>
<evidence type="ECO:0000256" key="3">
    <source>
        <dbReference type="ARBA" id="ARBA00022842"/>
    </source>
</evidence>
<gene>
    <name evidence="7" type="ORF">B0T10DRAFT_489907</name>
</gene>